<dbReference type="InterPro" id="IPR025101">
    <property type="entry name" value="DUF4012"/>
</dbReference>
<keyword evidence="1" id="KW-0472">Membrane</keyword>
<proteinExistence type="predicted"/>
<evidence type="ECO:0000313" key="3">
    <source>
        <dbReference type="Proteomes" id="UP000671914"/>
    </source>
</evidence>
<dbReference type="EMBL" id="CP071696">
    <property type="protein sequence ID" value="QTX05423.1"/>
    <property type="molecule type" value="Genomic_DNA"/>
</dbReference>
<name>A0A975IP98_9MICO</name>
<evidence type="ECO:0000313" key="2">
    <source>
        <dbReference type="EMBL" id="QTX05423.1"/>
    </source>
</evidence>
<dbReference type="RefSeq" id="WP_210900225.1">
    <property type="nucleotide sequence ID" value="NZ_CP071696.1"/>
</dbReference>
<dbReference type="Proteomes" id="UP000671914">
    <property type="component" value="Chromosome"/>
</dbReference>
<organism evidence="2 3">
    <name type="scientific">Agromyces archimandritae</name>
    <dbReference type="NCBI Taxonomy" id="2781962"/>
    <lineage>
        <taxon>Bacteria</taxon>
        <taxon>Bacillati</taxon>
        <taxon>Actinomycetota</taxon>
        <taxon>Actinomycetes</taxon>
        <taxon>Micrococcales</taxon>
        <taxon>Microbacteriaceae</taxon>
        <taxon>Agromyces</taxon>
    </lineage>
</organism>
<protein>
    <submittedName>
        <fullName evidence="2">DUF4012 domain-containing protein</fullName>
    </submittedName>
</protein>
<gene>
    <name evidence="2" type="ORF">G127AT_04185</name>
</gene>
<dbReference type="Pfam" id="PF13196">
    <property type="entry name" value="DUF4012"/>
    <property type="match status" value="1"/>
</dbReference>
<keyword evidence="1" id="KW-1133">Transmembrane helix</keyword>
<feature type="transmembrane region" description="Helical" evidence="1">
    <location>
        <begin position="16"/>
        <end position="37"/>
    </location>
</feature>
<dbReference type="AlphaFoldDB" id="A0A975IP98"/>
<keyword evidence="1" id="KW-0812">Transmembrane</keyword>
<dbReference type="KEGG" id="aarc:G127AT_04185"/>
<reference evidence="2" key="1">
    <citation type="submission" date="2021-03" db="EMBL/GenBank/DDBJ databases">
        <title>Agromyces archimandritus sp. nov., isolated from the cockroach Archimandrita tessellata.</title>
        <authorList>
            <person name="Guzman J."/>
            <person name="Ortuzar M."/>
            <person name="Poehlein A."/>
            <person name="Daniel R."/>
            <person name="Trujillo M."/>
            <person name="Vilcinskas A."/>
        </authorList>
    </citation>
    <scope>NUCLEOTIDE SEQUENCE</scope>
    <source>
        <strain evidence="2">G127AT</strain>
    </source>
</reference>
<accession>A0A975IP98</accession>
<sequence>MSDAPAPRPRAHRRAWIWWSAAALVLLLVLAGVWIAVRALLAKGELEAAVPVAERVQASLLAGDAAAASADAADLADRTASAASLTGDPIWRAAEVLPWLGPNLRTMRVLAASVDDAARDAIQPLAAEVDALGPAVFAPEGGALDLAPLEAAREPVAAAAASVAHAREAVDAVAGHDVIGPLAEARERVAGLLGQADDGLDALDRALRLVPPMLGEAGPRNILVLVQNPAELRSTGGIPGSLLVIRTEGGAFELAGQASASEVGRFDPPVGELDTESRALWGENPTRYLHDVAFLPDFAKGAAIAREMWAGHTGVAVDSVVAVDPVVLALVLEATGPVAMPGGEELTADNAVRVLLQDVYARYPDPAAQDAYFAAAAQAVVARLAAGGVDPQKLLTALVRAGEERRIFVWNTDPAEQDVIAGTGIAGGLPGGPTGGGTGGDASTAAFGVYLNDLTGSKMDTYLHVEIASGTRVCRGDGLARSEVQVTLENTAPADAATSLPEYVTGGGAFGVPAGEISTSVHVYGEPGAYNLGVLAASTGEPVGYHPTSDAGYTLSKIVVQLAPGERASYRFGFLAGAPGVVETAVQATPTGGTIGRGTLALACDSPYGEE</sequence>
<evidence type="ECO:0000256" key="1">
    <source>
        <dbReference type="SAM" id="Phobius"/>
    </source>
</evidence>
<keyword evidence="3" id="KW-1185">Reference proteome</keyword>